<feature type="binding site" evidence="5">
    <location>
        <position position="311"/>
    </location>
    <ligand>
        <name>Fe cation</name>
        <dbReference type="ChEBI" id="CHEBI:24875"/>
        <note>catalytic</note>
    </ligand>
</feature>
<evidence type="ECO:0000313" key="7">
    <source>
        <dbReference type="Proteomes" id="UP000271974"/>
    </source>
</evidence>
<dbReference type="GO" id="GO:0046872">
    <property type="term" value="F:metal ion binding"/>
    <property type="evidence" value="ECO:0007669"/>
    <property type="project" value="UniProtKB-KW"/>
</dbReference>
<dbReference type="Proteomes" id="UP000271974">
    <property type="component" value="Unassembled WGS sequence"/>
</dbReference>
<dbReference type="GO" id="GO:0010436">
    <property type="term" value="F:carotenoid dioxygenase activity"/>
    <property type="evidence" value="ECO:0007669"/>
    <property type="project" value="TreeGrafter"/>
</dbReference>
<evidence type="ECO:0000256" key="2">
    <source>
        <dbReference type="ARBA" id="ARBA00022723"/>
    </source>
</evidence>
<gene>
    <name evidence="6" type="ORF">EGW08_001706</name>
</gene>
<name>A0A3S1BSK9_ELYCH</name>
<accession>A0A3S1BSK9</accession>
<evidence type="ECO:0000256" key="5">
    <source>
        <dbReference type="PIRSR" id="PIRSR604294-1"/>
    </source>
</evidence>
<sequence>MADDISIFNQLPQYFHLEESDHMDKPIDVEVTGEVPTWINGSLFRDGPGLFKIGPTVWNNLFDGYAVLQRWTIRDGKVTYQASILDSENYKKSAKHRRIVGEGIGCHFPDPCDTLFRRLFNRFIPSQPVNDNTNVNFIEIGDRIFAMTESPSINEINPDSLTVKQKSEMNDYINVHTGTAHPHKLKDGTVIYFGTNVNFSKSYNFISIPPQPDPAKSPFENAKVIATVPSRWKLNIGYTHSFGMTENFFVHLELPLTINIPRAMVYKQLGMEGADILIPHEGESMDILLVDRTAGKRLPVTYKAPEGIVFHFINCYEESNHVVCDVCFIPKGAKIVQRAYLHHLLEDLTVGFPFKAKYARFVLPLSLHEAEEGENLVSLPGTTATAVLEKGSKNVVCVTPEFFKDGIAADFPAINYDYNGTKHRYCYAFSNVSPSENMLTKFDCLEKTIKTYEVGANFTPGEPVFIASPDSTREDDGVILSTITAVNSSVQSYLVVLDASTFEEIARASLPIDRKVSVTFHGIFTDKKFNA</sequence>
<evidence type="ECO:0000256" key="1">
    <source>
        <dbReference type="ARBA" id="ARBA00006787"/>
    </source>
</evidence>
<dbReference type="InterPro" id="IPR004294">
    <property type="entry name" value="Carotenoid_Oase"/>
</dbReference>
<evidence type="ECO:0000256" key="3">
    <source>
        <dbReference type="ARBA" id="ARBA00023002"/>
    </source>
</evidence>
<dbReference type="Pfam" id="PF03055">
    <property type="entry name" value="RPE65"/>
    <property type="match status" value="1"/>
</dbReference>
<feature type="binding site" evidence="5">
    <location>
        <position position="521"/>
    </location>
    <ligand>
        <name>Fe cation</name>
        <dbReference type="ChEBI" id="CHEBI:24875"/>
        <note>catalytic</note>
    </ligand>
</feature>
<dbReference type="GO" id="GO:0003834">
    <property type="term" value="F:beta-carotene 15,15'-dioxygenase activity"/>
    <property type="evidence" value="ECO:0007669"/>
    <property type="project" value="TreeGrafter"/>
</dbReference>
<dbReference type="STRING" id="188477.A0A3S1BSK9"/>
<protein>
    <submittedName>
        <fullName evidence="6">Uncharacterized protein</fullName>
    </submittedName>
</protein>
<dbReference type="AlphaFoldDB" id="A0A3S1BSK9"/>
<dbReference type="OrthoDB" id="407010at2759"/>
<keyword evidence="4 5" id="KW-0408">Iron</keyword>
<reference evidence="6 7" key="1">
    <citation type="submission" date="2019-01" db="EMBL/GenBank/DDBJ databases">
        <title>A draft genome assembly of the solar-powered sea slug Elysia chlorotica.</title>
        <authorList>
            <person name="Cai H."/>
            <person name="Li Q."/>
            <person name="Fang X."/>
            <person name="Li J."/>
            <person name="Curtis N.E."/>
            <person name="Altenburger A."/>
            <person name="Shibata T."/>
            <person name="Feng M."/>
            <person name="Maeda T."/>
            <person name="Schwartz J.A."/>
            <person name="Shigenobu S."/>
            <person name="Lundholm N."/>
            <person name="Nishiyama T."/>
            <person name="Yang H."/>
            <person name="Hasebe M."/>
            <person name="Li S."/>
            <person name="Pierce S.K."/>
            <person name="Wang J."/>
        </authorList>
    </citation>
    <scope>NUCLEOTIDE SEQUENCE [LARGE SCALE GENOMIC DNA]</scope>
    <source>
        <strain evidence="6">EC2010</strain>
        <tissue evidence="6">Whole organism of an adult</tissue>
    </source>
</reference>
<proteinExistence type="inferred from homology"/>
<keyword evidence="7" id="KW-1185">Reference proteome</keyword>
<feature type="binding site" evidence="5">
    <location>
        <position position="181"/>
    </location>
    <ligand>
        <name>Fe cation</name>
        <dbReference type="ChEBI" id="CHEBI:24875"/>
        <note>catalytic</note>
    </ligand>
</feature>
<evidence type="ECO:0000256" key="4">
    <source>
        <dbReference type="ARBA" id="ARBA00023004"/>
    </source>
</evidence>
<feature type="binding site" evidence="5">
    <location>
        <position position="240"/>
    </location>
    <ligand>
        <name>Fe cation</name>
        <dbReference type="ChEBI" id="CHEBI:24875"/>
        <note>catalytic</note>
    </ligand>
</feature>
<organism evidence="6 7">
    <name type="scientific">Elysia chlorotica</name>
    <name type="common">Eastern emerald elysia</name>
    <name type="synonym">Sea slug</name>
    <dbReference type="NCBI Taxonomy" id="188477"/>
    <lineage>
        <taxon>Eukaryota</taxon>
        <taxon>Metazoa</taxon>
        <taxon>Spiralia</taxon>
        <taxon>Lophotrochozoa</taxon>
        <taxon>Mollusca</taxon>
        <taxon>Gastropoda</taxon>
        <taxon>Heterobranchia</taxon>
        <taxon>Euthyneura</taxon>
        <taxon>Panpulmonata</taxon>
        <taxon>Sacoglossa</taxon>
        <taxon>Placobranchoidea</taxon>
        <taxon>Plakobranchidae</taxon>
        <taxon>Elysia</taxon>
    </lineage>
</organism>
<dbReference type="PANTHER" id="PTHR10543">
    <property type="entry name" value="BETA-CAROTENE DIOXYGENASE"/>
    <property type="match status" value="1"/>
</dbReference>
<keyword evidence="3" id="KW-0560">Oxidoreductase</keyword>
<comment type="similarity">
    <text evidence="1">Belongs to the carotenoid oxygenase family.</text>
</comment>
<comment type="caution">
    <text evidence="6">The sequence shown here is derived from an EMBL/GenBank/DDBJ whole genome shotgun (WGS) entry which is preliminary data.</text>
</comment>
<evidence type="ECO:0000313" key="6">
    <source>
        <dbReference type="EMBL" id="RUS90529.1"/>
    </source>
</evidence>
<dbReference type="GO" id="GO:0042574">
    <property type="term" value="P:retinal metabolic process"/>
    <property type="evidence" value="ECO:0007669"/>
    <property type="project" value="TreeGrafter"/>
</dbReference>
<keyword evidence="2 5" id="KW-0479">Metal-binding</keyword>
<dbReference type="EMBL" id="RQTK01000030">
    <property type="protein sequence ID" value="RUS90529.1"/>
    <property type="molecule type" value="Genomic_DNA"/>
</dbReference>
<dbReference type="PANTHER" id="PTHR10543:SF24">
    <property type="entry name" value="CAROTENOID ISOMEROOXYGENASE"/>
    <property type="match status" value="1"/>
</dbReference>
<dbReference type="GO" id="GO:0016121">
    <property type="term" value="P:carotene catabolic process"/>
    <property type="evidence" value="ECO:0007669"/>
    <property type="project" value="TreeGrafter"/>
</dbReference>
<comment type="cofactor">
    <cofactor evidence="5">
        <name>Fe(2+)</name>
        <dbReference type="ChEBI" id="CHEBI:29033"/>
    </cofactor>
    <text evidence="5">Binds 1 Fe(2+) ion per subunit.</text>
</comment>